<keyword evidence="2" id="KW-1185">Reference proteome</keyword>
<dbReference type="EMBL" id="JAGYWB010000009">
    <property type="protein sequence ID" value="KAI0511413.1"/>
    <property type="molecule type" value="Genomic_DNA"/>
</dbReference>
<dbReference type="AlphaFoldDB" id="A0A8T3BG70"/>
<dbReference type="Proteomes" id="UP000829196">
    <property type="component" value="Unassembled WGS sequence"/>
</dbReference>
<organism evidence="1 2">
    <name type="scientific">Dendrobium nobile</name>
    <name type="common">Orchid</name>
    <dbReference type="NCBI Taxonomy" id="94219"/>
    <lineage>
        <taxon>Eukaryota</taxon>
        <taxon>Viridiplantae</taxon>
        <taxon>Streptophyta</taxon>
        <taxon>Embryophyta</taxon>
        <taxon>Tracheophyta</taxon>
        <taxon>Spermatophyta</taxon>
        <taxon>Magnoliopsida</taxon>
        <taxon>Liliopsida</taxon>
        <taxon>Asparagales</taxon>
        <taxon>Orchidaceae</taxon>
        <taxon>Epidendroideae</taxon>
        <taxon>Malaxideae</taxon>
        <taxon>Dendrobiinae</taxon>
        <taxon>Dendrobium</taxon>
    </lineage>
</organism>
<sequence>MSFDTYLAQEAEDSTTRAIDHELDLRPSLRVVAHGPLLHPFAPNPQTAVDLPATKPNTWLLTSSSSFSPNRPNLLLLPASKPTDLHAIASPTTADVDSCSQALPIACMAFPPCLIGLCPSPTPSLPLLLYI</sequence>
<comment type="caution">
    <text evidence="1">The sequence shown here is derived from an EMBL/GenBank/DDBJ whole genome shotgun (WGS) entry which is preliminary data.</text>
</comment>
<reference evidence="1" key="1">
    <citation type="journal article" date="2022" name="Front. Genet.">
        <title>Chromosome-Scale Assembly of the Dendrobium nobile Genome Provides Insights Into the Molecular Mechanism of the Biosynthesis of the Medicinal Active Ingredient of Dendrobium.</title>
        <authorList>
            <person name="Xu Q."/>
            <person name="Niu S.-C."/>
            <person name="Li K.-L."/>
            <person name="Zheng P.-J."/>
            <person name="Zhang X.-J."/>
            <person name="Jia Y."/>
            <person name="Liu Y."/>
            <person name="Niu Y.-X."/>
            <person name="Yu L.-H."/>
            <person name="Chen D.-F."/>
            <person name="Zhang G.-Q."/>
        </authorList>
    </citation>
    <scope>NUCLEOTIDE SEQUENCE</scope>
    <source>
        <tissue evidence="1">Leaf</tissue>
    </source>
</reference>
<name>A0A8T3BG70_DENNO</name>
<evidence type="ECO:0000313" key="2">
    <source>
        <dbReference type="Proteomes" id="UP000829196"/>
    </source>
</evidence>
<proteinExistence type="predicted"/>
<protein>
    <submittedName>
        <fullName evidence="1">Uncharacterized protein</fullName>
    </submittedName>
</protein>
<gene>
    <name evidence="1" type="ORF">KFK09_012043</name>
</gene>
<evidence type="ECO:0000313" key="1">
    <source>
        <dbReference type="EMBL" id="KAI0511413.1"/>
    </source>
</evidence>
<accession>A0A8T3BG70</accession>